<organism evidence="4 5">
    <name type="scientific">Pseudomonas fluorescens</name>
    <dbReference type="NCBI Taxonomy" id="294"/>
    <lineage>
        <taxon>Bacteria</taxon>
        <taxon>Pseudomonadati</taxon>
        <taxon>Pseudomonadota</taxon>
        <taxon>Gammaproteobacteria</taxon>
        <taxon>Pseudomonadales</taxon>
        <taxon>Pseudomonadaceae</taxon>
        <taxon>Pseudomonas</taxon>
    </lineage>
</organism>
<evidence type="ECO:0000313" key="4">
    <source>
        <dbReference type="EMBL" id="ALI01381.1"/>
    </source>
</evidence>
<accession>A0A0N9W4T6</accession>
<evidence type="ECO:0000313" key="5">
    <source>
        <dbReference type="Proteomes" id="UP000066487"/>
    </source>
</evidence>
<sequence>MTDNVPLETSSDTTRLVEKSDLVTLTSHGPTLNQIASNLMTQALKELYPDLDIDPDHAMIATPQWLQVDNRIEVGPFRFESLTHALIRHSFNTTKANYIEGEHFLTLERHAKDPIHLAVSIEEVAGVLNDSAPLLFVEFQARQLDFWNQKGHRIARWQELSDTLRKALNVRQVNGWDADECAMAREISMAPDKALRSPVNSDFSAIQACLIDIDTIENEVASHLLVGGALVLKATYRKRELIVMYTIERAYESFDSMEQLGNSLPARLEDQLAGRDLKWRLYEPDGNIFDHMAWALVSSQLDAIDALRFLEAPTTDVLASEVEIDTTEHVRIEQLAAAIPDWLRNASFSDIQDYSRYVTALGKVYRQPDYKAAKDEIPSITSYAQRLMSEAIIADPHAVGAADLVLDELRIKITDSFTVDDLTLPDPRNQHTETLADFALENEAPYLASIFFKNARQVPDWLTPEFLTTLSARVNIGEVYPALIKRKLIDDLVESRRQENFYIDQLRLLLPLMALESKVRQEAGIDEHGYRYIRELLNLDTETAQPIAIYPLSMTPQHRLISTSDTVANMYIISPRSAESGACLLYRPMLEPPLMQFPSRQNLLYALHQPGELRDSVLAWLPDKALSFEYAQYVFPVGLPSPWLVAEQVVDPLLRVDRFGHVIFKYEEITGNILSTLFKNNAQTIVDLADRQSQSNAERRWRLLKDSSWALFSVTSNFLSGAVGTAVWVWQTINEIQQALDARDQGDSFIEWTSVADILLALGIILSHHAVMRRKTASGKLQPALPIEEQIKPPTAPLTIALDPTPLVAELPQSHRSPVEVAGSVPRRTISTLGTYLDTLKVSAPNLADTELTTVNEAPPHLYQLNDKIYAQVGERWFNVMLDADAQVILIDPKDVTRTGPLLVHNQQGQWFVDTRLRLRGGGPKNRLKSMKAAKEQRKHELENALDSFKTQEPAKARELARAQTDLLTANGDAYDRMLGVYAEKLEVLINSYEQALEQLREWRTLGGTTGYTYDLLRLSTEMQKHLSLWFTAKKHQYIQATSAFTQAPQPDTAITRQTYIDNIRRATDLSHAMVEKLELSQTALQGMHAAGRPGIAEAIKISKLLPSFSALELKANEIGMAQELCMQEQASPTMSQARNAVGSIIVSAAEAAHRVADLMNIAGGNAAPQERIEDFGGLVDTFADTDQRIRELPDTYPHLFKQPQLDHLRKLIEEFSRLAHTQLHTLLPESEVLITQGSTEPARPGPSRLPVKVSKTRPRDPGNSEVTKAKEAPLKAVMPGVSVQPTPVLSDTDIIEAGLEQSLDVQPFIERTRKDALRPRRIPADMQDLFDQYALKLEQNATSVDLAMIRSKNAEGTPPPVATLSLELRQAAIKVREAGISTRASLYKERKPTQSSLKWMHENEQVRITRNEQGRIQTKQLGDYFQEYRILDKTNNDQALWVAHFHYETLSSPVDTPTTAHLKVADKYLETLPPEQRRLLTTVEPIDGVLRKIVDPSLRKLFLDLEPQATP</sequence>
<gene>
    <name evidence="4" type="ORF">AO353_09985</name>
</gene>
<evidence type="ECO:0000256" key="2">
    <source>
        <dbReference type="SAM" id="MobiDB-lite"/>
    </source>
</evidence>
<dbReference type="InterPro" id="IPR046673">
    <property type="entry name" value="ToxA_N"/>
</dbReference>
<feature type="coiled-coil region" evidence="1">
    <location>
        <begin position="925"/>
        <end position="952"/>
    </location>
</feature>
<proteinExistence type="predicted"/>
<evidence type="ECO:0000259" key="3">
    <source>
        <dbReference type="Pfam" id="PF20178"/>
    </source>
</evidence>
<feature type="region of interest" description="Disordered" evidence="2">
    <location>
        <begin position="1237"/>
        <end position="1268"/>
    </location>
</feature>
<dbReference type="Proteomes" id="UP000066487">
    <property type="component" value="Chromosome"/>
</dbReference>
<evidence type="ECO:0000256" key="1">
    <source>
        <dbReference type="SAM" id="Coils"/>
    </source>
</evidence>
<reference evidence="5" key="1">
    <citation type="submission" date="2015-09" db="EMBL/GenBank/DDBJ databases">
        <title>Whole genome sequence of Pseudomonas fluorescens FW300-N2E3.</title>
        <authorList>
            <person name="Ray J."/>
            <person name="Melnyk R."/>
            <person name="Deutschbauer A."/>
        </authorList>
    </citation>
    <scope>NUCLEOTIDE SEQUENCE [LARGE SCALE GENOMIC DNA]</scope>
    <source>
        <strain evidence="5">FW300-N2E3</strain>
    </source>
</reference>
<keyword evidence="1" id="KW-0175">Coiled coil</keyword>
<dbReference type="RefSeq" id="WP_054594776.1">
    <property type="nucleotide sequence ID" value="NZ_CP012830.1"/>
</dbReference>
<dbReference type="Pfam" id="PF20178">
    <property type="entry name" value="ToxA_N"/>
    <property type="match status" value="1"/>
</dbReference>
<protein>
    <recommendedName>
        <fullName evidence="3">Dermonecrotic toxin N-terminal domain-containing protein</fullName>
    </recommendedName>
</protein>
<name>A0A0N9W4T6_PSEFL</name>
<feature type="compositionally biased region" description="Basic and acidic residues" evidence="2">
    <location>
        <begin position="1258"/>
        <end position="1268"/>
    </location>
</feature>
<feature type="domain" description="Dermonecrotic toxin N-terminal" evidence="3">
    <location>
        <begin position="375"/>
        <end position="608"/>
    </location>
</feature>
<dbReference type="OrthoDB" id="7003488at2"/>
<dbReference type="EMBL" id="CP012830">
    <property type="protein sequence ID" value="ALI01381.1"/>
    <property type="molecule type" value="Genomic_DNA"/>
</dbReference>
<reference evidence="4 5" key="2">
    <citation type="journal article" date="2018" name="Nature">
        <title>Mutant phenotypes for thousands of bacterial genes of unknown function.</title>
        <authorList>
            <person name="Price M.N."/>
            <person name="Wetmore K.M."/>
            <person name="Waters R.J."/>
            <person name="Callaghan M."/>
            <person name="Ray J."/>
            <person name="Liu H."/>
            <person name="Kuehl J.V."/>
            <person name="Melnyk R.A."/>
            <person name="Lamson J.S."/>
            <person name="Suh Y."/>
            <person name="Carlson H.K."/>
            <person name="Esquivel Z."/>
            <person name="Sadeeshkumar H."/>
            <person name="Chakraborty R."/>
            <person name="Zane G.M."/>
            <person name="Rubin B.E."/>
            <person name="Wall J.D."/>
            <person name="Visel A."/>
            <person name="Bristow J."/>
            <person name="Blow M.J."/>
            <person name="Arkin A.P."/>
            <person name="Deutschbauer A.M."/>
        </authorList>
    </citation>
    <scope>NUCLEOTIDE SEQUENCE [LARGE SCALE GENOMIC DNA]</scope>
    <source>
        <strain evidence="4 5">FW300-N2E3</strain>
    </source>
</reference>